<dbReference type="GO" id="GO:0003723">
    <property type="term" value="F:RNA binding"/>
    <property type="evidence" value="ECO:0007669"/>
    <property type="project" value="UniProtKB-UniRule"/>
</dbReference>
<organism evidence="12 13">
    <name type="scientific">Rhizoclosmatium globosum</name>
    <dbReference type="NCBI Taxonomy" id="329046"/>
    <lineage>
        <taxon>Eukaryota</taxon>
        <taxon>Fungi</taxon>
        <taxon>Fungi incertae sedis</taxon>
        <taxon>Chytridiomycota</taxon>
        <taxon>Chytridiomycota incertae sedis</taxon>
        <taxon>Chytridiomycetes</taxon>
        <taxon>Chytridiales</taxon>
        <taxon>Chytriomycetaceae</taxon>
        <taxon>Rhizoclosmatium</taxon>
    </lineage>
</organism>
<reference evidence="12 13" key="1">
    <citation type="submission" date="2016-07" db="EMBL/GenBank/DDBJ databases">
        <title>Pervasive Adenine N6-methylation of Active Genes in Fungi.</title>
        <authorList>
            <consortium name="DOE Joint Genome Institute"/>
            <person name="Mondo S.J."/>
            <person name="Dannebaum R.O."/>
            <person name="Kuo R.C."/>
            <person name="Labutti K."/>
            <person name="Haridas S."/>
            <person name="Kuo A."/>
            <person name="Salamov A."/>
            <person name="Ahrendt S.R."/>
            <person name="Lipzen A."/>
            <person name="Sullivan W."/>
            <person name="Andreopoulos W.B."/>
            <person name="Clum A."/>
            <person name="Lindquist E."/>
            <person name="Daum C."/>
            <person name="Ramamoorthy G.K."/>
            <person name="Gryganskyi A."/>
            <person name="Culley D."/>
            <person name="Magnuson J.K."/>
            <person name="James T.Y."/>
            <person name="O'Malley M.A."/>
            <person name="Stajich J.E."/>
            <person name="Spatafora J.W."/>
            <person name="Visel A."/>
            <person name="Grigoriev I.V."/>
        </authorList>
    </citation>
    <scope>NUCLEOTIDE SEQUENCE [LARGE SCALE GENOMIC DNA]</scope>
    <source>
        <strain evidence="12 13">JEL800</strain>
    </source>
</reference>
<evidence type="ECO:0000256" key="3">
    <source>
        <dbReference type="ARBA" id="ARBA00022806"/>
    </source>
</evidence>
<dbReference type="SUPFAM" id="SSF52540">
    <property type="entry name" value="P-loop containing nucleoside triphosphate hydrolases"/>
    <property type="match status" value="1"/>
</dbReference>
<evidence type="ECO:0000259" key="9">
    <source>
        <dbReference type="PROSITE" id="PS51192"/>
    </source>
</evidence>
<dbReference type="InterPro" id="IPR011545">
    <property type="entry name" value="DEAD/DEAH_box_helicase_dom"/>
</dbReference>
<dbReference type="Proteomes" id="UP000193642">
    <property type="component" value="Unassembled WGS sequence"/>
</dbReference>
<dbReference type="InterPro" id="IPR014001">
    <property type="entry name" value="Helicase_ATP-bd"/>
</dbReference>
<evidence type="ECO:0000256" key="1">
    <source>
        <dbReference type="ARBA" id="ARBA00022741"/>
    </source>
</evidence>
<evidence type="ECO:0000313" key="12">
    <source>
        <dbReference type="EMBL" id="ORY38134.1"/>
    </source>
</evidence>
<feature type="short sequence motif" description="Q motif" evidence="6">
    <location>
        <begin position="300"/>
        <end position="328"/>
    </location>
</feature>
<evidence type="ECO:0000313" key="13">
    <source>
        <dbReference type="Proteomes" id="UP000193642"/>
    </source>
</evidence>
<dbReference type="Pfam" id="PF00270">
    <property type="entry name" value="DEAD"/>
    <property type="match status" value="1"/>
</dbReference>
<feature type="compositionally biased region" description="Acidic residues" evidence="8">
    <location>
        <begin position="63"/>
        <end position="87"/>
    </location>
</feature>
<accession>A0A1Y2BTW2</accession>
<feature type="compositionally biased region" description="Polar residues" evidence="8">
    <location>
        <begin position="259"/>
        <end position="269"/>
    </location>
</feature>
<dbReference type="AlphaFoldDB" id="A0A1Y2BTW2"/>
<feature type="compositionally biased region" description="Pro residues" evidence="8">
    <location>
        <begin position="212"/>
        <end position="221"/>
    </location>
</feature>
<dbReference type="SMART" id="SM00487">
    <property type="entry name" value="DEXDc"/>
    <property type="match status" value="1"/>
</dbReference>
<evidence type="ECO:0000256" key="8">
    <source>
        <dbReference type="SAM" id="MobiDB-lite"/>
    </source>
</evidence>
<feature type="compositionally biased region" description="Basic and acidic residues" evidence="8">
    <location>
        <begin position="170"/>
        <end position="190"/>
    </location>
</feature>
<dbReference type="PROSITE" id="PS51195">
    <property type="entry name" value="Q_MOTIF"/>
    <property type="match status" value="1"/>
</dbReference>
<name>A0A1Y2BTW2_9FUNG</name>
<comment type="function">
    <text evidence="7">RNA helicase.</text>
</comment>
<keyword evidence="4 7" id="KW-0067">ATP-binding</keyword>
<dbReference type="Pfam" id="PF00271">
    <property type="entry name" value="Helicase_C"/>
    <property type="match status" value="1"/>
</dbReference>
<keyword evidence="5 7" id="KW-0694">RNA-binding</keyword>
<comment type="domain">
    <text evidence="7">The Q motif is unique to and characteristic of the DEAD box family of RNA helicases and controls ATP binding and hydrolysis.</text>
</comment>
<evidence type="ECO:0000256" key="2">
    <source>
        <dbReference type="ARBA" id="ARBA00022801"/>
    </source>
</evidence>
<dbReference type="InterPro" id="IPR014014">
    <property type="entry name" value="RNA_helicase_DEAD_Q_motif"/>
</dbReference>
<evidence type="ECO:0000256" key="7">
    <source>
        <dbReference type="RuleBase" id="RU365068"/>
    </source>
</evidence>
<dbReference type="PROSITE" id="PS51194">
    <property type="entry name" value="HELICASE_CTER"/>
    <property type="match status" value="1"/>
</dbReference>
<dbReference type="STRING" id="329046.A0A1Y2BTW2"/>
<keyword evidence="13" id="KW-1185">Reference proteome</keyword>
<dbReference type="CDD" id="cd18787">
    <property type="entry name" value="SF2_C_DEAD"/>
    <property type="match status" value="1"/>
</dbReference>
<dbReference type="InterPro" id="IPR027417">
    <property type="entry name" value="P-loop_NTPase"/>
</dbReference>
<gene>
    <name evidence="12" type="ORF">BCR33DRAFT_720847</name>
</gene>
<proteinExistence type="inferred from homology"/>
<evidence type="ECO:0000256" key="4">
    <source>
        <dbReference type="ARBA" id="ARBA00022840"/>
    </source>
</evidence>
<feature type="region of interest" description="Disordered" evidence="8">
    <location>
        <begin position="885"/>
        <end position="915"/>
    </location>
</feature>
<evidence type="ECO:0000256" key="6">
    <source>
        <dbReference type="PROSITE-ProRule" id="PRU00552"/>
    </source>
</evidence>
<dbReference type="EMBL" id="MCGO01000045">
    <property type="protein sequence ID" value="ORY38134.1"/>
    <property type="molecule type" value="Genomic_DNA"/>
</dbReference>
<keyword evidence="1 7" id="KW-0547">Nucleotide-binding</keyword>
<sequence>MKPIQDPSTLQAVKARIKAAKAKKIRTLGTKKTGLKKKSLGLAKPKTSAKEFTFSDDPKDWIPEDDDEDEIDETDDANLTPDEDDEEPVKPTKKGKGDKEANEYDDPSAIPISKLPWNEVTSFDNSAVFGGKDGEGGFLCLEELEGVDVEVVESLGGGKMIKFKSVSGELDKKVSKRAKPDVPFSKEESAKFINIDDFDESKEKPKPKEKPVPPQVKPVPAPTETEKPLNKRERAALKHLQAKAAAAGLPIPTTLPERLSNSKPVTTPTEPKESEAEVLDAPQTFAKSPHSEHVSSQIHAAWNKYRLHPAVLRGLSDLDFANPTDIQVKSLGAALDVTRKGNGGPSGRDVIGAAATGSGKTLAFGLPVIQFLAKRDEAEGVVVEKKDAADEDDLEDEKEAVVNTGEKKERVLRPCTALIMTPTRELAMQVTEHLKAVGKYTSAKIVPIVGGMSLQKQRRVLSHSPDIIVATPGRLWELAENDEMIRTSLKCIRFLILDEADRMLEQGHFRDLESILNAISLNREDEGAQIPNESFTKPKSRQTFVFSATLLPNPSTLSKKLASKKPEKVHAKGKGPATNLTEFLARLELNPHPEGPLYIQALTKTLMATGLTEARVEVLDEDKDAAVYYLLTRYPNGRTIVFVNSIDMVRRLCPVLQVCKIDAIGLHSEMQQRQRLRNLDKFRSSTGTVLIATDVAARGLDIPSVEHVIHFHLPRTTDLYVHRSGRTARAMKEGMSVALVGPAEVGVYKKICHALGKEDGIVEFPMDRGILALIKSRLALAKKIEAAEHKTDKAKHDKDWMKKAAEECDIILDDSDEDEEVAHRKKKITREGVTPKKSGTNEADLVSMKAKLAEMLAKPILPMGVSAAYVTSNANRNFASEMIASEKSDETIWKGNKKTRAVDDVNAKKKKQRVL</sequence>
<dbReference type="SMART" id="SM00490">
    <property type="entry name" value="HELICc"/>
    <property type="match status" value="1"/>
</dbReference>
<evidence type="ECO:0000256" key="5">
    <source>
        <dbReference type="ARBA" id="ARBA00022884"/>
    </source>
</evidence>
<comment type="caution">
    <text evidence="12">The sequence shown here is derived from an EMBL/GenBank/DDBJ whole genome shotgun (WGS) entry which is preliminary data.</text>
</comment>
<evidence type="ECO:0000259" key="10">
    <source>
        <dbReference type="PROSITE" id="PS51194"/>
    </source>
</evidence>
<keyword evidence="3 7" id="KW-0347">Helicase</keyword>
<feature type="region of interest" description="Disordered" evidence="8">
    <location>
        <begin position="39"/>
        <end position="112"/>
    </location>
</feature>
<feature type="region of interest" description="Disordered" evidence="8">
    <location>
        <begin position="247"/>
        <end position="275"/>
    </location>
</feature>
<dbReference type="OrthoDB" id="4310724at2759"/>
<dbReference type="PROSITE" id="PS00039">
    <property type="entry name" value="DEAD_ATP_HELICASE"/>
    <property type="match status" value="1"/>
</dbReference>
<dbReference type="EC" id="3.6.4.13" evidence="7"/>
<protein>
    <recommendedName>
        <fullName evidence="7">ATP-dependent RNA helicase</fullName>
        <ecNumber evidence="7">3.6.4.13</ecNumber>
    </recommendedName>
</protein>
<dbReference type="InterPro" id="IPR000629">
    <property type="entry name" value="RNA-helicase_DEAD-box_CS"/>
</dbReference>
<feature type="domain" description="Helicase C-terminal" evidence="10">
    <location>
        <begin position="610"/>
        <end position="770"/>
    </location>
</feature>
<keyword evidence="2 7" id="KW-0378">Hydrolase</keyword>
<feature type="domain" description="DEAD-box RNA helicase Q" evidence="11">
    <location>
        <begin position="300"/>
        <end position="328"/>
    </location>
</feature>
<feature type="region of interest" description="Disordered" evidence="8">
    <location>
        <begin position="170"/>
        <end position="229"/>
    </location>
</feature>
<dbReference type="Gene3D" id="3.40.50.300">
    <property type="entry name" value="P-loop containing nucleotide triphosphate hydrolases"/>
    <property type="match status" value="2"/>
</dbReference>
<feature type="domain" description="Helicase ATP-binding" evidence="9">
    <location>
        <begin position="341"/>
        <end position="568"/>
    </location>
</feature>
<dbReference type="PROSITE" id="PS51192">
    <property type="entry name" value="HELICASE_ATP_BIND_1"/>
    <property type="match status" value="1"/>
</dbReference>
<evidence type="ECO:0000259" key="11">
    <source>
        <dbReference type="PROSITE" id="PS51195"/>
    </source>
</evidence>
<dbReference type="GO" id="GO:0003724">
    <property type="term" value="F:RNA helicase activity"/>
    <property type="evidence" value="ECO:0007669"/>
    <property type="project" value="UniProtKB-EC"/>
</dbReference>
<dbReference type="PANTHER" id="PTHR24031">
    <property type="entry name" value="RNA HELICASE"/>
    <property type="match status" value="1"/>
</dbReference>
<comment type="similarity">
    <text evidence="7">Belongs to the DEAD box helicase family.</text>
</comment>
<dbReference type="GO" id="GO:0016787">
    <property type="term" value="F:hydrolase activity"/>
    <property type="evidence" value="ECO:0007669"/>
    <property type="project" value="UniProtKB-KW"/>
</dbReference>
<feature type="compositionally biased region" description="Basic and acidic residues" evidence="8">
    <location>
        <begin position="201"/>
        <end position="211"/>
    </location>
</feature>
<comment type="catalytic activity">
    <reaction evidence="7">
        <text>ATP + H2O = ADP + phosphate + H(+)</text>
        <dbReference type="Rhea" id="RHEA:13065"/>
        <dbReference type="ChEBI" id="CHEBI:15377"/>
        <dbReference type="ChEBI" id="CHEBI:15378"/>
        <dbReference type="ChEBI" id="CHEBI:30616"/>
        <dbReference type="ChEBI" id="CHEBI:43474"/>
        <dbReference type="ChEBI" id="CHEBI:456216"/>
        <dbReference type="EC" id="3.6.4.13"/>
    </reaction>
</comment>
<dbReference type="GO" id="GO:0005524">
    <property type="term" value="F:ATP binding"/>
    <property type="evidence" value="ECO:0007669"/>
    <property type="project" value="UniProtKB-UniRule"/>
</dbReference>
<dbReference type="InterPro" id="IPR001650">
    <property type="entry name" value="Helicase_C-like"/>
</dbReference>